<protein>
    <recommendedName>
        <fullName evidence="4">FAD-binding domain-containing protein</fullName>
    </recommendedName>
</protein>
<evidence type="ECO:0000256" key="1">
    <source>
        <dbReference type="ARBA" id="ARBA00001974"/>
    </source>
</evidence>
<dbReference type="NCBIfam" id="NF004780">
    <property type="entry name" value="PRK06126.1"/>
    <property type="match status" value="1"/>
</dbReference>
<dbReference type="Pfam" id="PF01494">
    <property type="entry name" value="FAD_binding_3"/>
    <property type="match status" value="1"/>
</dbReference>
<dbReference type="Gene3D" id="3.40.30.120">
    <property type="match status" value="1"/>
</dbReference>
<dbReference type="STRING" id="1670800.BSQ44_09925"/>
<name>A0A1L3SQH6_9HYPH</name>
<evidence type="ECO:0000313" key="5">
    <source>
        <dbReference type="EMBL" id="APH71648.1"/>
    </source>
</evidence>
<dbReference type="InterPro" id="IPR002938">
    <property type="entry name" value="FAD-bd"/>
</dbReference>
<dbReference type="PANTHER" id="PTHR43004">
    <property type="entry name" value="TRK SYSTEM POTASSIUM UPTAKE PROTEIN"/>
    <property type="match status" value="1"/>
</dbReference>
<dbReference type="InterPro" id="IPR050641">
    <property type="entry name" value="RIFMO-like"/>
</dbReference>
<dbReference type="OrthoDB" id="9791689at2"/>
<evidence type="ECO:0000256" key="2">
    <source>
        <dbReference type="ARBA" id="ARBA00022630"/>
    </source>
</evidence>
<dbReference type="GO" id="GO:0016709">
    <property type="term" value="F:oxidoreductase activity, acting on paired donors, with incorporation or reduction of molecular oxygen, NAD(P)H as one donor, and incorporation of one atom of oxygen"/>
    <property type="evidence" value="ECO:0007669"/>
    <property type="project" value="UniProtKB-ARBA"/>
</dbReference>
<keyword evidence="2" id="KW-0285">Flavoprotein</keyword>
<dbReference type="Proteomes" id="UP000182840">
    <property type="component" value="Chromosome"/>
</dbReference>
<dbReference type="KEGG" id="meso:BSQ44_09925"/>
<gene>
    <name evidence="5" type="ORF">BSQ44_09925</name>
</gene>
<sequence>MNAEKTPVLIVGAGPVGLSLANELGWRKIPHIVVDEGDGQVRFPAGENIFSRTMEHLRRWGLSQALRNSDAFPPDRPRNIGFATHLWGWPLALFEGTSNRGAADRNSPEGGLFYPRKAFDPALRGSAEAFGSDLRYGCRLISFDQDEGGVSCLIEDVSQGVRQTIRAGYVAACDGARSMVRKELGVNLVGAFGEGANFAVYFRCPGLAARIDRMFGAPIAQVHTICDESRAYLTSVDGSDEWRLSIYADLSNLPVPAEVVSRAIGADLPFEIFRAQPWTGHRVVAERYRVGRVFLAGDAAHLRWPKGGFGANTGIGDAVDLGWKLEAVLKGWAGDGLLDNYQSERRPIAVRNTNEAANNRVFDTMIQPNPILDRDDQTGVEARVRMKEDLIALRLREFVTPGIQLGYRYRNSPVCIDDGTLEPPDDHMLYHPSTWPGCRAPHFWLAEGSSTLDLFGRGFVLVTSGAEVDSGRFQEVADDMSIPLAHHHLSGREAADAYERALVLVRPDGHVCWRGDAVPSDVESLLATVTGRVAAAGCRLESGT</sequence>
<dbReference type="Gene3D" id="3.50.50.60">
    <property type="entry name" value="FAD/NAD(P)-binding domain"/>
    <property type="match status" value="1"/>
</dbReference>
<dbReference type="Gene3D" id="3.30.9.10">
    <property type="entry name" value="D-Amino Acid Oxidase, subunit A, domain 2"/>
    <property type="match status" value="1"/>
</dbReference>
<keyword evidence="3" id="KW-0274">FAD</keyword>
<dbReference type="EMBL" id="CP018171">
    <property type="protein sequence ID" value="APH71648.1"/>
    <property type="molecule type" value="Genomic_DNA"/>
</dbReference>
<reference evidence="6" key="1">
    <citation type="submission" date="2016-11" db="EMBL/GenBank/DDBJ databases">
        <title>Mesorhizobium oceanicum sp. nov., isolated from deep seawater in South China Sea.</title>
        <authorList>
            <person name="Fu G.-Y."/>
        </authorList>
    </citation>
    <scope>NUCLEOTIDE SEQUENCE [LARGE SCALE GENOMIC DNA]</scope>
    <source>
        <strain evidence="6">B7</strain>
    </source>
</reference>
<dbReference type="RefSeq" id="WP_072603534.1">
    <property type="nucleotide sequence ID" value="NZ_CP018171.1"/>
</dbReference>
<comment type="cofactor">
    <cofactor evidence="1">
        <name>FAD</name>
        <dbReference type="ChEBI" id="CHEBI:57692"/>
    </cofactor>
</comment>
<dbReference type="SUPFAM" id="SSF51905">
    <property type="entry name" value="FAD/NAD(P)-binding domain"/>
    <property type="match status" value="1"/>
</dbReference>
<keyword evidence="6" id="KW-1185">Reference proteome</keyword>
<proteinExistence type="predicted"/>
<dbReference type="AlphaFoldDB" id="A0A1L3SQH6"/>
<feature type="domain" description="FAD-binding" evidence="4">
    <location>
        <begin position="5"/>
        <end position="354"/>
    </location>
</feature>
<evidence type="ECO:0000256" key="3">
    <source>
        <dbReference type="ARBA" id="ARBA00022827"/>
    </source>
</evidence>
<evidence type="ECO:0000259" key="4">
    <source>
        <dbReference type="Pfam" id="PF01494"/>
    </source>
</evidence>
<evidence type="ECO:0000313" key="6">
    <source>
        <dbReference type="Proteomes" id="UP000182840"/>
    </source>
</evidence>
<dbReference type="InterPro" id="IPR036188">
    <property type="entry name" value="FAD/NAD-bd_sf"/>
</dbReference>
<dbReference type="PANTHER" id="PTHR43004:SF19">
    <property type="entry name" value="BINDING MONOOXYGENASE, PUTATIVE (JCVI)-RELATED"/>
    <property type="match status" value="1"/>
</dbReference>
<accession>A0A1L3SQH6</accession>
<dbReference type="PRINTS" id="PR00420">
    <property type="entry name" value="RNGMNOXGNASE"/>
</dbReference>
<dbReference type="Pfam" id="PF21274">
    <property type="entry name" value="Rng_hyd_C"/>
    <property type="match status" value="1"/>
</dbReference>
<organism evidence="5 6">
    <name type="scientific">Aquibium oceanicum</name>
    <dbReference type="NCBI Taxonomy" id="1670800"/>
    <lineage>
        <taxon>Bacteria</taxon>
        <taxon>Pseudomonadati</taxon>
        <taxon>Pseudomonadota</taxon>
        <taxon>Alphaproteobacteria</taxon>
        <taxon>Hyphomicrobiales</taxon>
        <taxon>Phyllobacteriaceae</taxon>
        <taxon>Aquibium</taxon>
    </lineage>
</organism>
<dbReference type="GO" id="GO:0071949">
    <property type="term" value="F:FAD binding"/>
    <property type="evidence" value="ECO:0007669"/>
    <property type="project" value="InterPro"/>
</dbReference>